<protein>
    <recommendedName>
        <fullName evidence="10">Phytosulfokine receptor 1-like</fullName>
    </recommendedName>
</protein>
<evidence type="ECO:0000256" key="2">
    <source>
        <dbReference type="ARBA" id="ARBA00022614"/>
    </source>
</evidence>
<dbReference type="Proteomes" id="UP000813462">
    <property type="component" value="Unassembled WGS sequence"/>
</dbReference>
<reference evidence="8" key="1">
    <citation type="journal article" date="2021" name="Front. Plant Sci.">
        <title>Chromosome-Scale Genome Assembly for Chinese Sour Jujube and Insights Into Its Genome Evolution and Domestication Signature.</title>
        <authorList>
            <person name="Shen L.-Y."/>
            <person name="Luo H."/>
            <person name="Wang X.-L."/>
            <person name="Wang X.-M."/>
            <person name="Qiu X.-J."/>
            <person name="Liu H."/>
            <person name="Zhou S.-S."/>
            <person name="Jia K.-H."/>
            <person name="Nie S."/>
            <person name="Bao Y.-T."/>
            <person name="Zhang R.-G."/>
            <person name="Yun Q.-Z."/>
            <person name="Chai Y.-H."/>
            <person name="Lu J.-Y."/>
            <person name="Li Y."/>
            <person name="Zhao S.-W."/>
            <person name="Mao J.-F."/>
            <person name="Jia S.-G."/>
            <person name="Mao Y.-M."/>
        </authorList>
    </citation>
    <scope>NUCLEOTIDE SEQUENCE</scope>
    <source>
        <strain evidence="8">AT0</strain>
        <tissue evidence="8">Leaf</tissue>
    </source>
</reference>
<evidence type="ECO:0000256" key="1">
    <source>
        <dbReference type="ARBA" id="ARBA00004370"/>
    </source>
</evidence>
<dbReference type="InterPro" id="IPR032675">
    <property type="entry name" value="LRR_dom_sf"/>
</dbReference>
<evidence type="ECO:0000256" key="5">
    <source>
        <dbReference type="ARBA" id="ARBA00023136"/>
    </source>
</evidence>
<keyword evidence="7" id="KW-1133">Transmembrane helix</keyword>
<keyword evidence="7" id="KW-0812">Transmembrane</keyword>
<dbReference type="EMBL" id="JAEACU010000009">
    <property type="protein sequence ID" value="KAH7518541.1"/>
    <property type="molecule type" value="Genomic_DNA"/>
</dbReference>
<keyword evidence="4" id="KW-0677">Repeat</keyword>
<comment type="subcellular location">
    <subcellularLocation>
        <location evidence="1">Membrane</location>
    </subcellularLocation>
</comment>
<dbReference type="Gene3D" id="3.80.10.10">
    <property type="entry name" value="Ribonuclease Inhibitor"/>
    <property type="match status" value="1"/>
</dbReference>
<evidence type="ECO:0000313" key="8">
    <source>
        <dbReference type="EMBL" id="KAH7518541.1"/>
    </source>
</evidence>
<dbReference type="GO" id="GO:0016020">
    <property type="term" value="C:membrane"/>
    <property type="evidence" value="ECO:0007669"/>
    <property type="project" value="UniProtKB-SubCell"/>
</dbReference>
<dbReference type="Pfam" id="PF00560">
    <property type="entry name" value="LRR_1"/>
    <property type="match status" value="5"/>
</dbReference>
<name>A0A978UUJ1_ZIZJJ</name>
<feature type="transmembrane region" description="Helical" evidence="7">
    <location>
        <begin position="493"/>
        <end position="513"/>
    </location>
</feature>
<evidence type="ECO:0000256" key="3">
    <source>
        <dbReference type="ARBA" id="ARBA00022729"/>
    </source>
</evidence>
<keyword evidence="6" id="KW-0325">Glycoprotein</keyword>
<dbReference type="PANTHER" id="PTHR48065">
    <property type="entry name" value="OS10G0469600 PROTEIN"/>
    <property type="match status" value="1"/>
</dbReference>
<dbReference type="SUPFAM" id="SSF52058">
    <property type="entry name" value="L domain-like"/>
    <property type="match status" value="1"/>
</dbReference>
<keyword evidence="2" id="KW-0433">Leucine-rich repeat</keyword>
<organism evidence="8 9">
    <name type="scientific">Ziziphus jujuba var. spinosa</name>
    <dbReference type="NCBI Taxonomy" id="714518"/>
    <lineage>
        <taxon>Eukaryota</taxon>
        <taxon>Viridiplantae</taxon>
        <taxon>Streptophyta</taxon>
        <taxon>Embryophyta</taxon>
        <taxon>Tracheophyta</taxon>
        <taxon>Spermatophyta</taxon>
        <taxon>Magnoliopsida</taxon>
        <taxon>eudicotyledons</taxon>
        <taxon>Gunneridae</taxon>
        <taxon>Pentapetalae</taxon>
        <taxon>rosids</taxon>
        <taxon>fabids</taxon>
        <taxon>Rosales</taxon>
        <taxon>Rhamnaceae</taxon>
        <taxon>Paliureae</taxon>
        <taxon>Ziziphus</taxon>
    </lineage>
</organism>
<dbReference type="AlphaFoldDB" id="A0A978UUJ1"/>
<dbReference type="FunFam" id="3.80.10.10:FF:000041">
    <property type="entry name" value="LRR receptor-like serine/threonine-protein kinase ERECTA"/>
    <property type="match status" value="1"/>
</dbReference>
<dbReference type="PANTHER" id="PTHR48065:SF11">
    <property type="entry name" value="OS11G0213300 PROTEIN"/>
    <property type="match status" value="1"/>
</dbReference>
<evidence type="ECO:0000256" key="6">
    <source>
        <dbReference type="ARBA" id="ARBA00023180"/>
    </source>
</evidence>
<keyword evidence="3" id="KW-0732">Signal</keyword>
<sequence length="528" mass="58885">MGVYDFLVIVMIVGFNFQADQALTSQNLTCNSKDLKALQEFMGRLKTVIHGRSGSAYNPQSLHQFHSRHTSTFTVSFARFTDNYFSGDIPMELGNCSSLRELSLKVNDLTGNISEGIFGLRNLTLLNLEDNKFSGPLSKGICNLTNLVFLDISSNGFSGIVPDVFHSCAKLQSYVAHSNRFAGFIPSSLSNSSTLTLLNMRNNSLEGSIDLNCSAMASLTSLDLGSNMFSGPIPDNLPSCKRLNDINLARINFQSLVPESFKNFHSLSYLSLSNSSISNLASALRILGQYQNLTTLVLSLNFQNEELPPDSTLHFQKLKEFATAGFVMELLEWKSCYLDWQFWVPLLHGLVKQLVVWRDTQKNVNERRLQYNQLQSFPLTLDLSNNNLSGTIWPEFRNLRKLQVFDLDLSHNKLSGTIPPSLVKLSFLSKFNVADNELYGEIPSGGQFSTFPNSSFQCNNLCGDQGSLCRLYDELPSKPSDESSRLNSIINSGFFIAMVIGFAAGFCGSIFFLQHQEIDAFVQTFFVK</sequence>
<evidence type="ECO:0000256" key="7">
    <source>
        <dbReference type="SAM" id="Phobius"/>
    </source>
</evidence>
<comment type="caution">
    <text evidence="8">The sequence shown here is derived from an EMBL/GenBank/DDBJ whole genome shotgun (WGS) entry which is preliminary data.</text>
</comment>
<accession>A0A978UUJ1</accession>
<evidence type="ECO:0000256" key="4">
    <source>
        <dbReference type="ARBA" id="ARBA00022737"/>
    </source>
</evidence>
<evidence type="ECO:0008006" key="10">
    <source>
        <dbReference type="Google" id="ProtNLM"/>
    </source>
</evidence>
<gene>
    <name evidence="8" type="ORF">FEM48_Zijuj09G0182500</name>
</gene>
<proteinExistence type="predicted"/>
<keyword evidence="5 7" id="KW-0472">Membrane</keyword>
<dbReference type="InterPro" id="IPR001611">
    <property type="entry name" value="Leu-rich_rpt"/>
</dbReference>
<evidence type="ECO:0000313" key="9">
    <source>
        <dbReference type="Proteomes" id="UP000813462"/>
    </source>
</evidence>